<feature type="compositionally biased region" description="Basic and acidic residues" evidence="1">
    <location>
        <begin position="90"/>
        <end position="100"/>
    </location>
</feature>
<organism evidence="2 3">
    <name type="scientific">Favolaschia claudopus</name>
    <dbReference type="NCBI Taxonomy" id="2862362"/>
    <lineage>
        <taxon>Eukaryota</taxon>
        <taxon>Fungi</taxon>
        <taxon>Dikarya</taxon>
        <taxon>Basidiomycota</taxon>
        <taxon>Agaricomycotina</taxon>
        <taxon>Agaricomycetes</taxon>
        <taxon>Agaricomycetidae</taxon>
        <taxon>Agaricales</taxon>
        <taxon>Marasmiineae</taxon>
        <taxon>Mycenaceae</taxon>
        <taxon>Favolaschia</taxon>
    </lineage>
</organism>
<dbReference type="EMBL" id="JAWWNJ010000115">
    <property type="protein sequence ID" value="KAK6991728.1"/>
    <property type="molecule type" value="Genomic_DNA"/>
</dbReference>
<feature type="compositionally biased region" description="Basic and acidic residues" evidence="1">
    <location>
        <begin position="109"/>
        <end position="120"/>
    </location>
</feature>
<keyword evidence="3" id="KW-1185">Reference proteome</keyword>
<evidence type="ECO:0000313" key="2">
    <source>
        <dbReference type="EMBL" id="KAK6991728.1"/>
    </source>
</evidence>
<feature type="compositionally biased region" description="Basic and acidic residues" evidence="1">
    <location>
        <begin position="181"/>
        <end position="196"/>
    </location>
</feature>
<protein>
    <submittedName>
        <fullName evidence="2">Uncharacterized protein</fullName>
    </submittedName>
</protein>
<dbReference type="AlphaFoldDB" id="A0AAV9ZS15"/>
<feature type="compositionally biased region" description="Basic and acidic residues" evidence="1">
    <location>
        <begin position="203"/>
        <end position="212"/>
    </location>
</feature>
<feature type="compositionally biased region" description="Polar residues" evidence="1">
    <location>
        <begin position="28"/>
        <end position="45"/>
    </location>
</feature>
<evidence type="ECO:0000313" key="3">
    <source>
        <dbReference type="Proteomes" id="UP001362999"/>
    </source>
</evidence>
<feature type="compositionally biased region" description="Acidic residues" evidence="1">
    <location>
        <begin position="155"/>
        <end position="166"/>
    </location>
</feature>
<reference evidence="2 3" key="1">
    <citation type="journal article" date="2024" name="J Genomics">
        <title>Draft genome sequencing and assembly of Favolaschia claudopus CIRM-BRFM 2984 isolated from oak limbs.</title>
        <authorList>
            <person name="Navarro D."/>
            <person name="Drula E."/>
            <person name="Chaduli D."/>
            <person name="Cazenave R."/>
            <person name="Ahrendt S."/>
            <person name="Wang J."/>
            <person name="Lipzen A."/>
            <person name="Daum C."/>
            <person name="Barry K."/>
            <person name="Grigoriev I.V."/>
            <person name="Favel A."/>
            <person name="Rosso M.N."/>
            <person name="Martin F."/>
        </authorList>
    </citation>
    <scope>NUCLEOTIDE SEQUENCE [LARGE SCALE GENOMIC DNA]</scope>
    <source>
        <strain evidence="2 3">CIRM-BRFM 2984</strain>
    </source>
</reference>
<evidence type="ECO:0000256" key="1">
    <source>
        <dbReference type="SAM" id="MobiDB-lite"/>
    </source>
</evidence>
<feature type="region of interest" description="Disordered" evidence="1">
    <location>
        <begin position="90"/>
        <end position="225"/>
    </location>
</feature>
<comment type="caution">
    <text evidence="2">The sequence shown here is derived from an EMBL/GenBank/DDBJ whole genome shotgun (WGS) entry which is preliminary data.</text>
</comment>
<sequence length="225" mass="25554">MPSPYPWWPEQEIDQRIIRESLLPPGNTPSGLSAGSYKSQGDSQSYSGWLETYRDRQTPVLIRAYSRALAQYRVYHRVVLPGDVISVPERRKKEEGERRLRMSGNCQPTREEHKEGRQQGRLEPAGWWKPIRNKTKAGLGRAGARPDEGGHVIEPDEGPGESEEPGELGKVGQSTGRLARKPRDEQGSRSRLDKVEQVQICCQEDKSGREGDEREEIQTVQQNKR</sequence>
<feature type="compositionally biased region" description="Basic and acidic residues" evidence="1">
    <location>
        <begin position="144"/>
        <end position="154"/>
    </location>
</feature>
<gene>
    <name evidence="2" type="ORF">R3P38DRAFT_3373467</name>
</gene>
<name>A0AAV9ZS15_9AGAR</name>
<proteinExistence type="predicted"/>
<dbReference type="Proteomes" id="UP001362999">
    <property type="component" value="Unassembled WGS sequence"/>
</dbReference>
<feature type="region of interest" description="Disordered" evidence="1">
    <location>
        <begin position="18"/>
        <end position="45"/>
    </location>
</feature>
<accession>A0AAV9ZS15</accession>